<proteinExistence type="predicted"/>
<dbReference type="EMBL" id="GGEC01086249">
    <property type="protein sequence ID" value="MBX66733.1"/>
    <property type="molecule type" value="Transcribed_RNA"/>
</dbReference>
<accession>A0A2P2QIA2</accession>
<name>A0A2P2QIA2_RHIMU</name>
<organism evidence="1">
    <name type="scientific">Rhizophora mucronata</name>
    <name type="common">Asiatic mangrove</name>
    <dbReference type="NCBI Taxonomy" id="61149"/>
    <lineage>
        <taxon>Eukaryota</taxon>
        <taxon>Viridiplantae</taxon>
        <taxon>Streptophyta</taxon>
        <taxon>Embryophyta</taxon>
        <taxon>Tracheophyta</taxon>
        <taxon>Spermatophyta</taxon>
        <taxon>Magnoliopsida</taxon>
        <taxon>eudicotyledons</taxon>
        <taxon>Gunneridae</taxon>
        <taxon>Pentapetalae</taxon>
        <taxon>rosids</taxon>
        <taxon>fabids</taxon>
        <taxon>Malpighiales</taxon>
        <taxon>Rhizophoraceae</taxon>
        <taxon>Rhizophora</taxon>
    </lineage>
</organism>
<reference evidence="1" key="1">
    <citation type="submission" date="2018-02" db="EMBL/GenBank/DDBJ databases">
        <title>Rhizophora mucronata_Transcriptome.</title>
        <authorList>
            <person name="Meera S.P."/>
            <person name="Sreeshan A."/>
            <person name="Augustine A."/>
        </authorList>
    </citation>
    <scope>NUCLEOTIDE SEQUENCE</scope>
    <source>
        <tissue evidence="1">Leaf</tissue>
    </source>
</reference>
<dbReference type="AlphaFoldDB" id="A0A2P2QIA2"/>
<evidence type="ECO:0000313" key="1">
    <source>
        <dbReference type="EMBL" id="MBX66733.1"/>
    </source>
</evidence>
<sequence>MESSKSSYNFCRYVHRNLPIDSLRNGANRSIFLSLRIKLDKRTYKKKIECMSGRYRP</sequence>
<protein>
    <submittedName>
        <fullName evidence="1">Uncharacterized protein</fullName>
    </submittedName>
</protein>